<proteinExistence type="predicted"/>
<protein>
    <submittedName>
        <fullName evidence="7">Uncharacterized protein YacL</fullName>
    </submittedName>
</protein>
<dbReference type="PANTHER" id="PTHR11603:SF147">
    <property type="entry name" value="MEMBRANE PROTEIN"/>
    <property type="match status" value="1"/>
</dbReference>
<dbReference type="SMART" id="SM00670">
    <property type="entry name" value="PINc"/>
    <property type="match status" value="1"/>
</dbReference>
<dbReference type="GO" id="GO:0004518">
    <property type="term" value="F:nuclease activity"/>
    <property type="evidence" value="ECO:0007669"/>
    <property type="project" value="UniProtKB-KW"/>
</dbReference>
<feature type="transmembrane region" description="Helical" evidence="5">
    <location>
        <begin position="79"/>
        <end position="98"/>
    </location>
</feature>
<dbReference type="PROSITE" id="PS50926">
    <property type="entry name" value="TRAM"/>
    <property type="match status" value="1"/>
</dbReference>
<keyword evidence="2" id="KW-0540">Nuclease</keyword>
<dbReference type="OrthoDB" id="9780734at2"/>
<dbReference type="SUPFAM" id="SSF88723">
    <property type="entry name" value="PIN domain-like"/>
    <property type="match status" value="1"/>
</dbReference>
<dbReference type="GO" id="GO:0016787">
    <property type="term" value="F:hydrolase activity"/>
    <property type="evidence" value="ECO:0007669"/>
    <property type="project" value="UniProtKB-KW"/>
</dbReference>
<keyword evidence="3" id="KW-0378">Hydrolase</keyword>
<dbReference type="Pfam" id="PF01938">
    <property type="entry name" value="TRAM"/>
    <property type="match status" value="1"/>
</dbReference>
<feature type="transmembrane region" description="Helical" evidence="5">
    <location>
        <begin position="6"/>
        <end position="28"/>
    </location>
</feature>
<feature type="domain" description="TRAM" evidence="6">
    <location>
        <begin position="290"/>
        <end position="351"/>
    </location>
</feature>
<evidence type="ECO:0000259" key="6">
    <source>
        <dbReference type="PROSITE" id="PS50926"/>
    </source>
</evidence>
<evidence type="ECO:0000313" key="7">
    <source>
        <dbReference type="EMBL" id="REG11516.1"/>
    </source>
</evidence>
<sequence length="364" mass="39730">MKTTVLIFRFLGLILFAVAGFYLGDLLVGIINIDLNSLPYAIGGSVILGLFGFWAMPFISLYPVNWLRTYLSKISGPTLVAALIGLVIGLILAALFSIPISFLPNPFKSILPIVAVGLFGYLGITIAVTRQTDLKDVFTLNRRGQRGSTSQGTPAKWQQEKSILIDTSVIIDGRIADIARTGFVPGNLIIPRFVLNELQYIADSAESLRRQRGRRGMEVLSELQKDRSINTTIADIDVEGVREVDEKLVMLARQMQAPILTNDYNLNRVAELQGVKVLNINELANAVKSILLPGEALLVKVIQEGKEQGQGVGYLDDGTMVVVEDGREFIGKDIEVAVTKVLQTAAGRMIFSKPDSSANNNKGK</sequence>
<dbReference type="AlphaFoldDB" id="A0A347ZRJ7"/>
<name>A0A347ZRJ7_9CHLR</name>
<dbReference type="InterPro" id="IPR002716">
    <property type="entry name" value="PIN_dom"/>
</dbReference>
<comment type="cofactor">
    <cofactor evidence="1">
        <name>Mg(2+)</name>
        <dbReference type="ChEBI" id="CHEBI:18420"/>
    </cofactor>
</comment>
<keyword evidence="5" id="KW-0812">Transmembrane</keyword>
<dbReference type="Gene3D" id="3.40.50.1010">
    <property type="entry name" value="5'-nuclease"/>
    <property type="match status" value="1"/>
</dbReference>
<dbReference type="CDD" id="cd09877">
    <property type="entry name" value="PIN_YacL-like"/>
    <property type="match status" value="1"/>
</dbReference>
<feature type="transmembrane region" description="Helical" evidence="5">
    <location>
        <begin position="40"/>
        <end position="59"/>
    </location>
</feature>
<comment type="caution">
    <text evidence="7">The sequence shown here is derived from an EMBL/GenBank/DDBJ whole genome shotgun (WGS) entry which is preliminary data.</text>
</comment>
<dbReference type="Proteomes" id="UP000256388">
    <property type="component" value="Unassembled WGS sequence"/>
</dbReference>
<evidence type="ECO:0000256" key="2">
    <source>
        <dbReference type="ARBA" id="ARBA00022722"/>
    </source>
</evidence>
<keyword evidence="5" id="KW-0472">Membrane</keyword>
<evidence type="ECO:0000256" key="4">
    <source>
        <dbReference type="ARBA" id="ARBA00022842"/>
    </source>
</evidence>
<dbReference type="Pfam" id="PF01850">
    <property type="entry name" value="PIN"/>
    <property type="match status" value="1"/>
</dbReference>
<dbReference type="EMBL" id="QUMS01000001">
    <property type="protein sequence ID" value="REG11516.1"/>
    <property type="molecule type" value="Genomic_DNA"/>
</dbReference>
<feature type="transmembrane region" description="Helical" evidence="5">
    <location>
        <begin position="110"/>
        <end position="128"/>
    </location>
</feature>
<accession>A0A347ZRJ7</accession>
<dbReference type="InterPro" id="IPR002792">
    <property type="entry name" value="TRAM_dom"/>
</dbReference>
<keyword evidence="5" id="KW-1133">Transmembrane helix</keyword>
<gene>
    <name evidence="7" type="ORF">DFR64_1406</name>
</gene>
<evidence type="ECO:0000256" key="5">
    <source>
        <dbReference type="SAM" id="Phobius"/>
    </source>
</evidence>
<evidence type="ECO:0000313" key="8">
    <source>
        <dbReference type="Proteomes" id="UP000256388"/>
    </source>
</evidence>
<dbReference type="InterPro" id="IPR029060">
    <property type="entry name" value="PIN-like_dom_sf"/>
</dbReference>
<dbReference type="InterPro" id="IPR052041">
    <property type="entry name" value="Nucleic_acid_metab_PIN/TRAM"/>
</dbReference>
<keyword evidence="8" id="KW-1185">Reference proteome</keyword>
<evidence type="ECO:0000256" key="1">
    <source>
        <dbReference type="ARBA" id="ARBA00001946"/>
    </source>
</evidence>
<reference evidence="7 8" key="1">
    <citation type="submission" date="2018-08" db="EMBL/GenBank/DDBJ databases">
        <title>Genomic Encyclopedia of Type Strains, Phase IV (KMG-IV): sequencing the most valuable type-strain genomes for metagenomic binning, comparative biology and taxonomic classification.</title>
        <authorList>
            <person name="Goeker M."/>
        </authorList>
    </citation>
    <scope>NUCLEOTIDE SEQUENCE [LARGE SCALE GENOMIC DNA]</scope>
    <source>
        <strain evidence="7 8">DSM 23923</strain>
    </source>
</reference>
<organism evidence="7 8">
    <name type="scientific">Pelolinea submarina</name>
    <dbReference type="NCBI Taxonomy" id="913107"/>
    <lineage>
        <taxon>Bacteria</taxon>
        <taxon>Bacillati</taxon>
        <taxon>Chloroflexota</taxon>
        <taxon>Anaerolineae</taxon>
        <taxon>Anaerolineales</taxon>
        <taxon>Anaerolineaceae</taxon>
        <taxon>Pelolinea</taxon>
    </lineage>
</organism>
<dbReference type="PANTHER" id="PTHR11603">
    <property type="entry name" value="AAA FAMILY ATPASE"/>
    <property type="match status" value="1"/>
</dbReference>
<evidence type="ECO:0000256" key="3">
    <source>
        <dbReference type="ARBA" id="ARBA00022801"/>
    </source>
</evidence>
<keyword evidence="4" id="KW-0460">Magnesium</keyword>